<feature type="compositionally biased region" description="Basic and acidic residues" evidence="1">
    <location>
        <begin position="240"/>
        <end position="252"/>
    </location>
</feature>
<evidence type="ECO:0000313" key="2">
    <source>
        <dbReference type="Proteomes" id="UP000515162"/>
    </source>
</evidence>
<keyword evidence="2" id="KW-1185">Reference proteome</keyword>
<dbReference type="GeneID" id="117148494"/>
<gene>
    <name evidence="3" type="primary">LOC117148494</name>
</gene>
<feature type="compositionally biased region" description="Basic and acidic residues" evidence="1">
    <location>
        <begin position="182"/>
        <end position="210"/>
    </location>
</feature>
<dbReference type="Proteomes" id="UP000515162">
    <property type="component" value="Chromosome X"/>
</dbReference>
<feature type="region of interest" description="Disordered" evidence="1">
    <location>
        <begin position="105"/>
        <end position="292"/>
    </location>
</feature>
<accession>A0A6P8L9J7</accession>
<feature type="compositionally biased region" description="Basic residues" evidence="1">
    <location>
        <begin position="271"/>
        <end position="282"/>
    </location>
</feature>
<name>A0A6P8L9J7_DROMA</name>
<reference evidence="3" key="1">
    <citation type="submission" date="2025-08" db="UniProtKB">
        <authorList>
            <consortium name="RefSeq"/>
        </authorList>
    </citation>
    <scope>IDENTIFICATION</scope>
    <source>
        <strain evidence="3">Mau12</strain>
        <tissue evidence="3">Whole Body</tissue>
    </source>
</reference>
<organism evidence="2 3">
    <name type="scientific">Drosophila mauritiana</name>
    <name type="common">Fruit fly</name>
    <dbReference type="NCBI Taxonomy" id="7226"/>
    <lineage>
        <taxon>Eukaryota</taxon>
        <taxon>Metazoa</taxon>
        <taxon>Ecdysozoa</taxon>
        <taxon>Arthropoda</taxon>
        <taxon>Hexapoda</taxon>
        <taxon>Insecta</taxon>
        <taxon>Pterygota</taxon>
        <taxon>Neoptera</taxon>
        <taxon>Endopterygota</taxon>
        <taxon>Diptera</taxon>
        <taxon>Brachycera</taxon>
        <taxon>Muscomorpha</taxon>
        <taxon>Ephydroidea</taxon>
        <taxon>Drosophilidae</taxon>
        <taxon>Drosophila</taxon>
        <taxon>Sophophora</taxon>
    </lineage>
</organism>
<feature type="compositionally biased region" description="Acidic residues" evidence="1">
    <location>
        <begin position="172"/>
        <end position="181"/>
    </location>
</feature>
<proteinExistence type="predicted"/>
<evidence type="ECO:0000313" key="3">
    <source>
        <dbReference type="RefSeq" id="XP_033171766.1"/>
    </source>
</evidence>
<sequence length="292" mass="33268">MQRSIFKSSCSRTLVLLNYLKSIHHKSLHVEQLMEAAPTPKNCCLDLLGRLLHGRLSLLGGRPVPPRFLPLLAGDRSLHFNADEDEEFRKRLAMQLKELRETLQEKQELREGQEQDFHELEQQDEEEDQPYVPRSREISMEDLTDEELSDVRGLRMSASQDDGKSGNFEQPETSELESEETADAKDPRESGQPREPQDAHDNIEHVREGEIEGVYWTGEGKRIVTQAPQRKTGHSGFIDGHGEEIPQEDSKQEVPPYHPEPRAQAHATSKVVRKGRKPKSSTKTHTPSDSDE</sequence>
<feature type="compositionally biased region" description="Polar residues" evidence="1">
    <location>
        <begin position="283"/>
        <end position="292"/>
    </location>
</feature>
<protein>
    <submittedName>
        <fullName evidence="3">Uncharacterized protein LOC117148494</fullName>
    </submittedName>
</protein>
<dbReference type="AlphaFoldDB" id="A0A6P8L9J7"/>
<evidence type="ECO:0000256" key="1">
    <source>
        <dbReference type="SAM" id="MobiDB-lite"/>
    </source>
</evidence>
<feature type="compositionally biased region" description="Basic and acidic residues" evidence="1">
    <location>
        <begin position="105"/>
        <end position="121"/>
    </location>
</feature>
<dbReference type="RefSeq" id="XP_033171766.1">
    <property type="nucleotide sequence ID" value="XM_033315875.1"/>
</dbReference>